<dbReference type="GeneID" id="93076656"/>
<comment type="similarity">
    <text evidence="5">Belongs to the bacterial ribosomal protein bL25 family. CTC subfamily.</text>
</comment>
<dbReference type="PANTHER" id="PTHR33284">
    <property type="entry name" value="RIBOSOMAL PROTEIN L25/GLN-TRNA SYNTHETASE, ANTI-CODON-BINDING DOMAIN-CONTAINING PROTEIN"/>
    <property type="match status" value="1"/>
</dbReference>
<keyword evidence="4 5" id="KW-0687">Ribonucleoprotein</keyword>
<comment type="subunit">
    <text evidence="5">Part of the 50S ribosomal subunit; part of the 5S rRNA/L5/L18/L25 subcomplex. Contacts the 5S rRNA. Binds to the 5S rRNA independently of L5 and L18.</text>
</comment>
<keyword evidence="2 5" id="KW-0694">RNA-binding</keyword>
<dbReference type="Pfam" id="PF14693">
    <property type="entry name" value="Ribosomal_TL5_C"/>
    <property type="match status" value="1"/>
</dbReference>
<organism evidence="8 9">
    <name type="scientific">Candidatus Liberibacter asiaticus str. gxpsy</name>
    <dbReference type="NCBI Taxonomy" id="1174529"/>
    <lineage>
        <taxon>Bacteria</taxon>
        <taxon>Pseudomonadati</taxon>
        <taxon>Pseudomonadota</taxon>
        <taxon>Alphaproteobacteria</taxon>
        <taxon>Hyphomicrobiales</taxon>
        <taxon>Rhizobiaceae</taxon>
        <taxon>Liberibacter</taxon>
    </lineage>
</organism>
<dbReference type="HAMAP" id="MF_01334">
    <property type="entry name" value="Ribosomal_bL25_CTC"/>
    <property type="match status" value="1"/>
</dbReference>
<dbReference type="InterPro" id="IPR001021">
    <property type="entry name" value="Ribosomal_bL25_long"/>
</dbReference>
<dbReference type="InterPro" id="IPR029751">
    <property type="entry name" value="Ribosomal_L25_dom"/>
</dbReference>
<comment type="function">
    <text evidence="5">This is one of the proteins that binds to the 5S RNA in the ribosome where it forms part of the central protuberance.</text>
</comment>
<dbReference type="Gene3D" id="2.170.120.20">
    <property type="entry name" value="Ribosomal protein L25, beta domain"/>
    <property type="match status" value="1"/>
</dbReference>
<dbReference type="Gene3D" id="2.40.240.10">
    <property type="entry name" value="Ribosomal Protein L25, Chain P"/>
    <property type="match status" value="1"/>
</dbReference>
<dbReference type="CDD" id="cd00495">
    <property type="entry name" value="Ribosomal_L25_TL5_CTC"/>
    <property type="match status" value="1"/>
</dbReference>
<keyword evidence="3 5" id="KW-0689">Ribosomal protein</keyword>
<dbReference type="InterPro" id="IPR020930">
    <property type="entry name" value="Ribosomal_uL5_bac-type"/>
</dbReference>
<keyword evidence="9" id="KW-1185">Reference proteome</keyword>
<evidence type="ECO:0000256" key="5">
    <source>
        <dbReference type="HAMAP-Rule" id="MF_01334"/>
    </source>
</evidence>
<accession>A0ABM5NES0</accession>
<proteinExistence type="inferred from homology"/>
<evidence type="ECO:0000256" key="4">
    <source>
        <dbReference type="ARBA" id="ARBA00023274"/>
    </source>
</evidence>
<reference evidence="8 9" key="1">
    <citation type="journal article" date="2013" name="Genome Announc.">
        <title>Complete Genome Sequence of a Chinese Strain of 'Candidatus Liberibacter asiaticus'.</title>
        <authorList>
            <person name="Lin H."/>
            <person name="Han C.S."/>
            <person name="Liu B."/>
            <person name="Lou B."/>
            <person name="Bai X."/>
            <person name="Deng C."/>
            <person name="Civerolo E.L."/>
            <person name="Gupta G."/>
        </authorList>
    </citation>
    <scope>NUCLEOTIDE SEQUENCE [LARGE SCALE GENOMIC DNA]</scope>
    <source>
        <strain evidence="9">gxpsy</strain>
    </source>
</reference>
<dbReference type="EMBL" id="CP004005">
    <property type="protein sequence ID" value="AGH16655.1"/>
    <property type="molecule type" value="Genomic_DNA"/>
</dbReference>
<sequence>MDQKECKLSAVMRDKVGKGSARLLRKNGQIPAIIYGNMSDPKPIALSAKDISKRLYSKNFMTTILTLDIGKELVHVIPKDYQLDPVSDILIHADFLQVSEGSTVTVHVPVRFINENKSPGIKQGGKLNVVCHEVSLLCPANNIPDSITVDLNDLKIGDSIHMEDIRLPEKTSSMSQLNITIATIVAPISGS</sequence>
<evidence type="ECO:0000259" key="7">
    <source>
        <dbReference type="Pfam" id="PF14693"/>
    </source>
</evidence>
<protein>
    <recommendedName>
        <fullName evidence="5">Large ribosomal subunit protein bL25</fullName>
    </recommendedName>
    <alternativeName>
        <fullName evidence="5">General stress protein CTC</fullName>
    </alternativeName>
</protein>
<evidence type="ECO:0000259" key="6">
    <source>
        <dbReference type="Pfam" id="PF01386"/>
    </source>
</evidence>
<feature type="domain" description="Large ribosomal subunit protein bL25 beta" evidence="7">
    <location>
        <begin position="104"/>
        <end position="187"/>
    </location>
</feature>
<dbReference type="InterPro" id="IPR037121">
    <property type="entry name" value="Ribosomal_bL25_C"/>
</dbReference>
<evidence type="ECO:0000256" key="3">
    <source>
        <dbReference type="ARBA" id="ARBA00022980"/>
    </source>
</evidence>
<keyword evidence="1 5" id="KW-0699">rRNA-binding</keyword>
<dbReference type="SUPFAM" id="SSF50715">
    <property type="entry name" value="Ribosomal protein L25-like"/>
    <property type="match status" value="1"/>
</dbReference>
<name>A0ABM5NES0_LIBAS</name>
<evidence type="ECO:0000256" key="1">
    <source>
        <dbReference type="ARBA" id="ARBA00022730"/>
    </source>
</evidence>
<dbReference type="PANTHER" id="PTHR33284:SF1">
    <property type="entry name" value="RIBOSOMAL PROTEIN L25_GLN-TRNA SYNTHETASE, ANTI-CODON-BINDING DOMAIN-CONTAINING PROTEIN"/>
    <property type="match status" value="1"/>
</dbReference>
<dbReference type="NCBIfam" id="NF004128">
    <property type="entry name" value="PRK05618.1-2"/>
    <property type="match status" value="1"/>
</dbReference>
<dbReference type="GO" id="GO:0005840">
    <property type="term" value="C:ribosome"/>
    <property type="evidence" value="ECO:0007669"/>
    <property type="project" value="UniProtKB-KW"/>
</dbReference>
<dbReference type="InterPro" id="IPR020057">
    <property type="entry name" value="Ribosomal_bL25_b-dom"/>
</dbReference>
<evidence type="ECO:0000256" key="2">
    <source>
        <dbReference type="ARBA" id="ARBA00022884"/>
    </source>
</evidence>
<evidence type="ECO:0000313" key="8">
    <source>
        <dbReference type="EMBL" id="AGH16655.1"/>
    </source>
</evidence>
<evidence type="ECO:0000313" key="9">
    <source>
        <dbReference type="Proteomes" id="UP000011820"/>
    </source>
</evidence>
<dbReference type="Proteomes" id="UP000011820">
    <property type="component" value="Chromosome"/>
</dbReference>
<dbReference type="InterPro" id="IPR011035">
    <property type="entry name" value="Ribosomal_bL25/Gln-tRNA_synth"/>
</dbReference>
<feature type="domain" description="Large ribosomal subunit protein bL25 L25" evidence="6">
    <location>
        <begin position="8"/>
        <end position="95"/>
    </location>
</feature>
<dbReference type="InterPro" id="IPR020056">
    <property type="entry name" value="Rbsml_bL25/Gln-tRNA_synth_N"/>
</dbReference>
<dbReference type="Pfam" id="PF01386">
    <property type="entry name" value="Ribosomal_L25p"/>
    <property type="match status" value="1"/>
</dbReference>
<dbReference type="RefSeq" id="WP_012778637.1">
    <property type="nucleotide sequence ID" value="NC_020549.1"/>
</dbReference>
<gene>
    <name evidence="5" type="primary">rplY</name>
    <name evidence="5" type="synonym">ctc</name>
    <name evidence="8" type="ORF">WSI_01425</name>
</gene>
<dbReference type="NCBIfam" id="TIGR00731">
    <property type="entry name" value="bL25_bact_ctc"/>
    <property type="match status" value="1"/>
</dbReference>